<evidence type="ECO:0000256" key="9">
    <source>
        <dbReference type="ARBA" id="ARBA00022989"/>
    </source>
</evidence>
<dbReference type="EMBL" id="JACT01000006">
    <property type="protein sequence ID" value="KMS52482.1"/>
    <property type="molecule type" value="Genomic_DNA"/>
</dbReference>
<comment type="cofactor">
    <cofactor evidence="1">
        <name>heme b</name>
        <dbReference type="ChEBI" id="CHEBI:60344"/>
    </cofactor>
</comment>
<dbReference type="STRING" id="1420583.V473_21745"/>
<evidence type="ECO:0000256" key="7">
    <source>
        <dbReference type="ARBA" id="ARBA00022723"/>
    </source>
</evidence>
<feature type="domain" description="Cytochrome b561 bacterial/Ni-hydrogenase" evidence="14">
    <location>
        <begin position="9"/>
        <end position="174"/>
    </location>
</feature>
<comment type="similarity">
    <text evidence="12">Belongs to the cytochrome b561 family.</text>
</comment>
<evidence type="ECO:0000256" key="8">
    <source>
        <dbReference type="ARBA" id="ARBA00022982"/>
    </source>
</evidence>
<dbReference type="InterPro" id="IPR011577">
    <property type="entry name" value="Cyt_b561_bac/Ni-Hgenase"/>
</dbReference>
<keyword evidence="7" id="KW-0479">Metal-binding</keyword>
<dbReference type="Gene3D" id="1.20.950.20">
    <property type="entry name" value="Transmembrane di-heme cytochromes, Chain C"/>
    <property type="match status" value="1"/>
</dbReference>
<evidence type="ECO:0000256" key="1">
    <source>
        <dbReference type="ARBA" id="ARBA00001970"/>
    </source>
</evidence>
<dbReference type="SUPFAM" id="SSF81342">
    <property type="entry name" value="Transmembrane di-heme cytochromes"/>
    <property type="match status" value="1"/>
</dbReference>
<keyword evidence="11 13" id="KW-0472">Membrane</keyword>
<dbReference type="GO" id="GO:0022904">
    <property type="term" value="P:respiratory electron transport chain"/>
    <property type="evidence" value="ECO:0007669"/>
    <property type="project" value="InterPro"/>
</dbReference>
<dbReference type="Proteomes" id="UP000052232">
    <property type="component" value="Unassembled WGS sequence"/>
</dbReference>
<dbReference type="GO" id="GO:0020037">
    <property type="term" value="F:heme binding"/>
    <property type="evidence" value="ECO:0007669"/>
    <property type="project" value="TreeGrafter"/>
</dbReference>
<keyword evidence="8" id="KW-0249">Electron transport</keyword>
<keyword evidence="3" id="KW-0813">Transport</keyword>
<dbReference type="GO" id="GO:0046872">
    <property type="term" value="F:metal ion binding"/>
    <property type="evidence" value="ECO:0007669"/>
    <property type="project" value="UniProtKB-KW"/>
</dbReference>
<dbReference type="RefSeq" id="WP_066609045.1">
    <property type="nucleotide sequence ID" value="NZ_KQ130437.1"/>
</dbReference>
<dbReference type="GO" id="GO:0005886">
    <property type="term" value="C:plasma membrane"/>
    <property type="evidence" value="ECO:0007669"/>
    <property type="project" value="UniProtKB-SubCell"/>
</dbReference>
<keyword evidence="5" id="KW-0349">Heme</keyword>
<evidence type="ECO:0000256" key="4">
    <source>
        <dbReference type="ARBA" id="ARBA00022475"/>
    </source>
</evidence>
<name>A0A0J7XLC1_9SPHN</name>
<dbReference type="InterPro" id="IPR052168">
    <property type="entry name" value="Cytochrome_b561_oxidase"/>
</dbReference>
<feature type="transmembrane region" description="Helical" evidence="13">
    <location>
        <begin position="12"/>
        <end position="31"/>
    </location>
</feature>
<organism evidence="15 16">
    <name type="scientific">Sphingobium cupriresistens LL01</name>
    <dbReference type="NCBI Taxonomy" id="1420583"/>
    <lineage>
        <taxon>Bacteria</taxon>
        <taxon>Pseudomonadati</taxon>
        <taxon>Pseudomonadota</taxon>
        <taxon>Alphaproteobacteria</taxon>
        <taxon>Sphingomonadales</taxon>
        <taxon>Sphingomonadaceae</taxon>
        <taxon>Sphingobium</taxon>
    </lineage>
</organism>
<evidence type="ECO:0000256" key="5">
    <source>
        <dbReference type="ARBA" id="ARBA00022617"/>
    </source>
</evidence>
<dbReference type="PANTHER" id="PTHR30529:SF1">
    <property type="entry name" value="CYTOCHROME B561 HOMOLOG 2"/>
    <property type="match status" value="1"/>
</dbReference>
<reference evidence="15 16" key="1">
    <citation type="journal article" date="2015" name="G3 (Bethesda)">
        <title>Insights into Ongoing Evolution of the Hexachlorocyclohexane Catabolic Pathway from Comparative Genomics of Ten Sphingomonadaceae Strains.</title>
        <authorList>
            <person name="Pearce S.L."/>
            <person name="Oakeshott J.G."/>
            <person name="Pandey G."/>
        </authorList>
    </citation>
    <scope>NUCLEOTIDE SEQUENCE [LARGE SCALE GENOMIC DNA]</scope>
    <source>
        <strain evidence="15 16">LL01</strain>
    </source>
</reference>
<sequence>MSKDYPDLRYDAITITLHWITAGLVVLLWIIGQTADWLPEGSANTIYWSVHVALGFLLAAVVSWRVIWRSTNGRGLPPADTGTLHIFARTTHYLLYALLLVVVTLGIVNAFVRGYNLFDLAHLPQIGDRAWRKPITNWHGLAANILLGLALFHAAAALVHQYIWRDGLLHRMLPKADGGGELRR</sequence>
<dbReference type="AlphaFoldDB" id="A0A0J7XLC1"/>
<protein>
    <submittedName>
        <fullName evidence="15">Cytochrome B561</fullName>
    </submittedName>
</protein>
<comment type="caution">
    <text evidence="15">The sequence shown here is derived from an EMBL/GenBank/DDBJ whole genome shotgun (WGS) entry which is preliminary data.</text>
</comment>
<keyword evidence="16" id="KW-1185">Reference proteome</keyword>
<keyword evidence="9 13" id="KW-1133">Transmembrane helix</keyword>
<dbReference type="PANTHER" id="PTHR30529">
    <property type="entry name" value="CYTOCHROME B561"/>
    <property type="match status" value="1"/>
</dbReference>
<accession>A0A0J7XLC1</accession>
<dbReference type="InterPro" id="IPR016174">
    <property type="entry name" value="Di-haem_cyt_TM"/>
</dbReference>
<evidence type="ECO:0000256" key="11">
    <source>
        <dbReference type="ARBA" id="ARBA00023136"/>
    </source>
</evidence>
<evidence type="ECO:0000256" key="2">
    <source>
        <dbReference type="ARBA" id="ARBA00004651"/>
    </source>
</evidence>
<evidence type="ECO:0000256" key="10">
    <source>
        <dbReference type="ARBA" id="ARBA00023004"/>
    </source>
</evidence>
<evidence type="ECO:0000256" key="12">
    <source>
        <dbReference type="ARBA" id="ARBA00037975"/>
    </source>
</evidence>
<evidence type="ECO:0000313" key="15">
    <source>
        <dbReference type="EMBL" id="KMS52482.1"/>
    </source>
</evidence>
<keyword evidence="4" id="KW-1003">Cell membrane</keyword>
<evidence type="ECO:0000259" key="14">
    <source>
        <dbReference type="Pfam" id="PF01292"/>
    </source>
</evidence>
<feature type="transmembrane region" description="Helical" evidence="13">
    <location>
        <begin position="141"/>
        <end position="164"/>
    </location>
</feature>
<evidence type="ECO:0000313" key="16">
    <source>
        <dbReference type="Proteomes" id="UP000052232"/>
    </source>
</evidence>
<gene>
    <name evidence="15" type="ORF">V473_21745</name>
</gene>
<evidence type="ECO:0000256" key="13">
    <source>
        <dbReference type="SAM" id="Phobius"/>
    </source>
</evidence>
<proteinExistence type="inferred from homology"/>
<keyword evidence="10" id="KW-0408">Iron</keyword>
<dbReference type="GO" id="GO:0009055">
    <property type="term" value="F:electron transfer activity"/>
    <property type="evidence" value="ECO:0007669"/>
    <property type="project" value="InterPro"/>
</dbReference>
<dbReference type="Pfam" id="PF01292">
    <property type="entry name" value="Ni_hydr_CYTB"/>
    <property type="match status" value="1"/>
</dbReference>
<evidence type="ECO:0000256" key="6">
    <source>
        <dbReference type="ARBA" id="ARBA00022692"/>
    </source>
</evidence>
<feature type="transmembrane region" description="Helical" evidence="13">
    <location>
        <begin position="93"/>
        <end position="112"/>
    </location>
</feature>
<keyword evidence="6 13" id="KW-0812">Transmembrane</keyword>
<feature type="transmembrane region" description="Helical" evidence="13">
    <location>
        <begin position="46"/>
        <end position="67"/>
    </location>
</feature>
<evidence type="ECO:0000256" key="3">
    <source>
        <dbReference type="ARBA" id="ARBA00022448"/>
    </source>
</evidence>
<comment type="subcellular location">
    <subcellularLocation>
        <location evidence="2">Cell membrane</location>
        <topology evidence="2">Multi-pass membrane protein</topology>
    </subcellularLocation>
</comment>
<dbReference type="PATRIC" id="fig|1420583.3.peg.4163"/>